<keyword evidence="4" id="KW-1133">Transmembrane helix</keyword>
<reference evidence="7" key="1">
    <citation type="submission" date="2023-03" db="EMBL/GenBank/DDBJ databases">
        <title>Massive genome expansion in bonnet fungi (Mycena s.s.) driven by repeated elements and novel gene families across ecological guilds.</title>
        <authorList>
            <consortium name="Lawrence Berkeley National Laboratory"/>
            <person name="Harder C.B."/>
            <person name="Miyauchi S."/>
            <person name="Viragh M."/>
            <person name="Kuo A."/>
            <person name="Thoen E."/>
            <person name="Andreopoulos B."/>
            <person name="Lu D."/>
            <person name="Skrede I."/>
            <person name="Drula E."/>
            <person name="Henrissat B."/>
            <person name="Morin E."/>
            <person name="Kohler A."/>
            <person name="Barry K."/>
            <person name="LaButti K."/>
            <person name="Morin E."/>
            <person name="Salamov A."/>
            <person name="Lipzen A."/>
            <person name="Mereny Z."/>
            <person name="Hegedus B."/>
            <person name="Baldrian P."/>
            <person name="Stursova M."/>
            <person name="Weitz H."/>
            <person name="Taylor A."/>
            <person name="Grigoriev I.V."/>
            <person name="Nagy L.G."/>
            <person name="Martin F."/>
            <person name="Kauserud H."/>
        </authorList>
    </citation>
    <scope>NUCLEOTIDE SEQUENCE</scope>
    <source>
        <strain evidence="7">CBHHK002</strain>
    </source>
</reference>
<dbReference type="GO" id="GO:0006508">
    <property type="term" value="P:proteolysis"/>
    <property type="evidence" value="ECO:0007669"/>
    <property type="project" value="UniProtKB-KW"/>
</dbReference>
<comment type="similarity">
    <text evidence="1 3">Belongs to the peptidase A1 family.</text>
</comment>
<keyword evidence="3" id="KW-0378">Hydrolase</keyword>
<protein>
    <submittedName>
        <fullName evidence="7">Aspartic peptidase domain-containing protein</fullName>
    </submittedName>
</protein>
<dbReference type="Pfam" id="PF00026">
    <property type="entry name" value="Asp"/>
    <property type="match status" value="1"/>
</dbReference>
<dbReference type="SUPFAM" id="SSF50630">
    <property type="entry name" value="Acid proteases"/>
    <property type="match status" value="1"/>
</dbReference>
<dbReference type="InterPro" id="IPR021109">
    <property type="entry name" value="Peptidase_aspartic_dom_sf"/>
</dbReference>
<feature type="transmembrane region" description="Helical" evidence="4">
    <location>
        <begin position="470"/>
        <end position="497"/>
    </location>
</feature>
<evidence type="ECO:0000256" key="1">
    <source>
        <dbReference type="ARBA" id="ARBA00007447"/>
    </source>
</evidence>
<dbReference type="AlphaFoldDB" id="A0AAD7AHP1"/>
<dbReference type="InterPro" id="IPR033121">
    <property type="entry name" value="PEPTIDASE_A1"/>
</dbReference>
<dbReference type="PRINTS" id="PR00792">
    <property type="entry name" value="PEPSIN"/>
</dbReference>
<dbReference type="InterPro" id="IPR034164">
    <property type="entry name" value="Pepsin-like_dom"/>
</dbReference>
<comment type="caution">
    <text evidence="7">The sequence shown here is derived from an EMBL/GenBank/DDBJ whole genome shotgun (WGS) entry which is preliminary data.</text>
</comment>
<sequence length="533" mass="56652">MLFSAALPAVFLLFSALFVAANDPNDPDDDIRNFNNVRYTAALTVGEKTINVILDTGSTDLWLNPYDGVGWFEDTGVSHEIRYGEGATFINGTIGLADMSIAGHDIHHQAFINVSQIAGLDACGSGICGLVGLGFDSPTAGIEKALTDGGLDGPKIGKSVLSSIFDMNPDKGRFFALSLSRLGDAKDTAEASLSIAEYDPLYAGVQWLAKRLVYPPTAKSWRLLADGISVNGASVPWPAVSAATPAGHHVVLLDTGTTNILVPAPIRDAIFSAVPGAFLAKNSTLRNSHWSADRDVWVVPCDTPVSFSVTFGGQPYPLHPLDLTDLRTQVGPDGTTYKYCVGSITNGGTITTGGTDALYGDSFLRNVYTVFSFGDNTTATPYVQLMSQTNEWESTQDFAHVRQQQLAASPGTEIHPAELIHLFDGVEVWHDAASTTASSSSPSSTAKLAGNLADVDVAAVLGDATTPSKYVFIIIGLLAANLLIVLVLAVLGVTNLVRGRRSVGPTRVAYMPTRTKDDSLMRSSFEDRPYSDK</sequence>
<evidence type="ECO:0000256" key="3">
    <source>
        <dbReference type="RuleBase" id="RU000454"/>
    </source>
</evidence>
<dbReference type="InterPro" id="IPR001969">
    <property type="entry name" value="Aspartic_peptidase_AS"/>
</dbReference>
<keyword evidence="3" id="KW-0645">Protease</keyword>
<evidence type="ECO:0000313" key="8">
    <source>
        <dbReference type="Proteomes" id="UP001218218"/>
    </source>
</evidence>
<feature type="signal peptide" evidence="5">
    <location>
        <begin position="1"/>
        <end position="21"/>
    </location>
</feature>
<dbReference type="PROSITE" id="PS51767">
    <property type="entry name" value="PEPTIDASE_A1"/>
    <property type="match status" value="1"/>
</dbReference>
<accession>A0AAD7AHP1</accession>
<feature type="domain" description="Peptidase A1" evidence="6">
    <location>
        <begin position="39"/>
        <end position="381"/>
    </location>
</feature>
<organism evidence="7 8">
    <name type="scientific">Mycena albidolilacea</name>
    <dbReference type="NCBI Taxonomy" id="1033008"/>
    <lineage>
        <taxon>Eukaryota</taxon>
        <taxon>Fungi</taxon>
        <taxon>Dikarya</taxon>
        <taxon>Basidiomycota</taxon>
        <taxon>Agaricomycotina</taxon>
        <taxon>Agaricomycetes</taxon>
        <taxon>Agaricomycetidae</taxon>
        <taxon>Agaricales</taxon>
        <taxon>Marasmiineae</taxon>
        <taxon>Mycenaceae</taxon>
        <taxon>Mycena</taxon>
    </lineage>
</organism>
<evidence type="ECO:0000259" key="6">
    <source>
        <dbReference type="PROSITE" id="PS51767"/>
    </source>
</evidence>
<evidence type="ECO:0000256" key="5">
    <source>
        <dbReference type="SAM" id="SignalP"/>
    </source>
</evidence>
<dbReference type="Proteomes" id="UP001218218">
    <property type="component" value="Unassembled WGS sequence"/>
</dbReference>
<dbReference type="EMBL" id="JARIHO010000007">
    <property type="protein sequence ID" value="KAJ7358490.1"/>
    <property type="molecule type" value="Genomic_DNA"/>
</dbReference>
<gene>
    <name evidence="7" type="ORF">DFH08DRAFT_735162</name>
</gene>
<dbReference type="PANTHER" id="PTHR47966:SF51">
    <property type="entry name" value="BETA-SITE APP-CLEAVING ENZYME, ISOFORM A-RELATED"/>
    <property type="match status" value="1"/>
</dbReference>
<keyword evidence="2 3" id="KW-0064">Aspartyl protease</keyword>
<keyword evidence="8" id="KW-1185">Reference proteome</keyword>
<name>A0AAD7AHP1_9AGAR</name>
<keyword evidence="4" id="KW-0812">Transmembrane</keyword>
<dbReference type="PROSITE" id="PS00141">
    <property type="entry name" value="ASP_PROTEASE"/>
    <property type="match status" value="2"/>
</dbReference>
<keyword evidence="5" id="KW-0732">Signal</keyword>
<keyword evidence="4" id="KW-0472">Membrane</keyword>
<dbReference type="PANTHER" id="PTHR47966">
    <property type="entry name" value="BETA-SITE APP-CLEAVING ENZYME, ISOFORM A-RELATED"/>
    <property type="match status" value="1"/>
</dbReference>
<evidence type="ECO:0000256" key="2">
    <source>
        <dbReference type="ARBA" id="ARBA00022750"/>
    </source>
</evidence>
<evidence type="ECO:0000313" key="7">
    <source>
        <dbReference type="EMBL" id="KAJ7358490.1"/>
    </source>
</evidence>
<dbReference type="InterPro" id="IPR001461">
    <property type="entry name" value="Aspartic_peptidase_A1"/>
</dbReference>
<feature type="chain" id="PRO_5042132874" evidence="5">
    <location>
        <begin position="22"/>
        <end position="533"/>
    </location>
</feature>
<dbReference type="GO" id="GO:0004190">
    <property type="term" value="F:aspartic-type endopeptidase activity"/>
    <property type="evidence" value="ECO:0007669"/>
    <property type="project" value="UniProtKB-KW"/>
</dbReference>
<proteinExistence type="inferred from homology"/>
<evidence type="ECO:0000256" key="4">
    <source>
        <dbReference type="SAM" id="Phobius"/>
    </source>
</evidence>
<dbReference type="Gene3D" id="2.40.70.10">
    <property type="entry name" value="Acid Proteases"/>
    <property type="match status" value="2"/>
</dbReference>
<dbReference type="CDD" id="cd05471">
    <property type="entry name" value="pepsin_like"/>
    <property type="match status" value="1"/>
</dbReference>